<comment type="subunit">
    <text evidence="3 7">Homodecamer; pentamer of dimers.</text>
</comment>
<feature type="binding site" evidence="7 9">
    <location>
        <position position="115"/>
    </location>
    <ligand>
        <name>3-methyl-2-oxobutanoate</name>
        <dbReference type="ChEBI" id="CHEBI:11851"/>
    </ligand>
</feature>
<comment type="subcellular location">
    <subcellularLocation>
        <location evidence="7">Cytoplasm</location>
    </subcellularLocation>
</comment>
<keyword evidence="7 10" id="KW-0460">Magnesium</keyword>
<comment type="function">
    <text evidence="6 7">Catalyzes the reversible reaction in which hydroxymethyl group from 5,10-methylenetetrahydrofolate is transferred onto alpha-ketoisovalerate to form ketopantoate.</text>
</comment>
<dbReference type="GO" id="GO:0000287">
    <property type="term" value="F:magnesium ion binding"/>
    <property type="evidence" value="ECO:0007669"/>
    <property type="project" value="TreeGrafter"/>
</dbReference>
<organism evidence="11 12">
    <name type="scientific">Rubellicoccus peritrichatus</name>
    <dbReference type="NCBI Taxonomy" id="3080537"/>
    <lineage>
        <taxon>Bacteria</taxon>
        <taxon>Pseudomonadati</taxon>
        <taxon>Verrucomicrobiota</taxon>
        <taxon>Opitutia</taxon>
        <taxon>Puniceicoccales</taxon>
        <taxon>Cerasicoccaceae</taxon>
        <taxon>Rubellicoccus</taxon>
    </lineage>
</organism>
<sequence length="261" mass="27899">MPSVKTTTQTLRKLKGQRPIVAVTAYDYITAQLADAAEVDFILVGDSLGNTALGYETTVPVTVDTMLHHTQAVARAKPKAFLMTDIPFAVAGHSCDYVLDVCTRMLQEGGAEAVKIEGGQRRAATCATVARAGIPVMGHIGLKPQDVLQLGGYRKFGKARTERQILIDEAKAWEDAGAFALLLEMVEHSVAEEVTAAVSIPTIGIGAGPKVDGQILVISDLLGLNAGKYPGFAKRYANLRETAVAALSDYRDEVRDGKFPE</sequence>
<dbReference type="InterPro" id="IPR015813">
    <property type="entry name" value="Pyrv/PenolPyrv_kinase-like_dom"/>
</dbReference>
<dbReference type="PANTHER" id="PTHR20881">
    <property type="entry name" value="3-METHYL-2-OXOBUTANOATE HYDROXYMETHYLTRANSFERASE"/>
    <property type="match status" value="1"/>
</dbReference>
<comment type="catalytic activity">
    <reaction evidence="7">
        <text>(6R)-5,10-methylene-5,6,7,8-tetrahydrofolate + 3-methyl-2-oxobutanoate + H2O = 2-dehydropantoate + (6S)-5,6,7,8-tetrahydrofolate</text>
        <dbReference type="Rhea" id="RHEA:11824"/>
        <dbReference type="ChEBI" id="CHEBI:11561"/>
        <dbReference type="ChEBI" id="CHEBI:11851"/>
        <dbReference type="ChEBI" id="CHEBI:15377"/>
        <dbReference type="ChEBI" id="CHEBI:15636"/>
        <dbReference type="ChEBI" id="CHEBI:57453"/>
        <dbReference type="EC" id="2.1.2.11"/>
    </reaction>
</comment>
<evidence type="ECO:0000256" key="2">
    <source>
        <dbReference type="ARBA" id="ARBA00008676"/>
    </source>
</evidence>
<proteinExistence type="inferred from homology"/>
<dbReference type="PANTHER" id="PTHR20881:SF0">
    <property type="entry name" value="3-METHYL-2-OXOBUTANOATE HYDROXYMETHYLTRANSFERASE"/>
    <property type="match status" value="1"/>
</dbReference>
<reference evidence="11 12" key="1">
    <citation type="submission" date="2023-10" db="EMBL/GenBank/DDBJ databases">
        <title>Rubellicoccus peritrichatus gen. nov., sp. nov., isolated from an algae of coral reef tank.</title>
        <authorList>
            <person name="Luo J."/>
        </authorList>
    </citation>
    <scope>NUCLEOTIDE SEQUENCE [LARGE SCALE GENOMIC DNA]</scope>
    <source>
        <strain evidence="11 12">CR14</strain>
    </source>
</reference>
<comment type="pathway">
    <text evidence="1 7">Cofactor biosynthesis; (R)-pantothenate biosynthesis; (R)-pantoate from 3-methyl-2-oxobutanoate: step 1/2.</text>
</comment>
<dbReference type="EMBL" id="CP136920">
    <property type="protein sequence ID" value="WOO43471.1"/>
    <property type="molecule type" value="Genomic_DNA"/>
</dbReference>
<dbReference type="Gene3D" id="3.20.20.60">
    <property type="entry name" value="Phosphoenolpyruvate-binding domains"/>
    <property type="match status" value="1"/>
</dbReference>
<dbReference type="InterPro" id="IPR003700">
    <property type="entry name" value="Pantoate_hydroxy_MeTrfase"/>
</dbReference>
<dbReference type="CDD" id="cd06557">
    <property type="entry name" value="KPHMT-like"/>
    <property type="match status" value="1"/>
</dbReference>
<dbReference type="GO" id="GO:0015940">
    <property type="term" value="P:pantothenate biosynthetic process"/>
    <property type="evidence" value="ECO:0007669"/>
    <property type="project" value="UniProtKB-UniRule"/>
</dbReference>
<keyword evidence="7 10" id="KW-0479">Metal-binding</keyword>
<keyword evidence="5 7" id="KW-0808">Transferase</keyword>
<feature type="binding site" evidence="7 10">
    <location>
        <position position="85"/>
    </location>
    <ligand>
        <name>Mg(2+)</name>
        <dbReference type="ChEBI" id="CHEBI:18420"/>
    </ligand>
</feature>
<evidence type="ECO:0000256" key="7">
    <source>
        <dbReference type="HAMAP-Rule" id="MF_00156"/>
    </source>
</evidence>
<keyword evidence="7" id="KW-0963">Cytoplasm</keyword>
<dbReference type="EC" id="2.1.2.11" evidence="7"/>
<feature type="binding site" evidence="7 9">
    <location>
        <position position="85"/>
    </location>
    <ligand>
        <name>3-methyl-2-oxobutanoate</name>
        <dbReference type="ChEBI" id="CHEBI:11851"/>
    </ligand>
</feature>
<evidence type="ECO:0000256" key="5">
    <source>
        <dbReference type="ARBA" id="ARBA00022679"/>
    </source>
</evidence>
<dbReference type="FunFam" id="3.20.20.60:FF:000003">
    <property type="entry name" value="3-methyl-2-oxobutanoate hydroxymethyltransferase"/>
    <property type="match status" value="1"/>
</dbReference>
<keyword evidence="12" id="KW-1185">Reference proteome</keyword>
<keyword evidence="4 7" id="KW-0566">Pantothenate biosynthesis</keyword>
<evidence type="ECO:0000256" key="10">
    <source>
        <dbReference type="PIRSR" id="PIRSR000388-3"/>
    </source>
</evidence>
<dbReference type="RefSeq" id="WP_317836028.1">
    <property type="nucleotide sequence ID" value="NZ_CP136920.1"/>
</dbReference>
<accession>A0AAQ3QVJ4</accession>
<dbReference type="KEGG" id="puo:RZN69_10255"/>
<dbReference type="GO" id="GO:0005737">
    <property type="term" value="C:cytoplasm"/>
    <property type="evidence" value="ECO:0007669"/>
    <property type="project" value="UniProtKB-SubCell"/>
</dbReference>
<dbReference type="HAMAP" id="MF_00156">
    <property type="entry name" value="PanB"/>
    <property type="match status" value="1"/>
</dbReference>
<evidence type="ECO:0000256" key="8">
    <source>
        <dbReference type="PIRSR" id="PIRSR000388-1"/>
    </source>
</evidence>
<evidence type="ECO:0000313" key="12">
    <source>
        <dbReference type="Proteomes" id="UP001304300"/>
    </source>
</evidence>
<gene>
    <name evidence="7 11" type="primary">panB</name>
    <name evidence="11" type="ORF">RZN69_10255</name>
</gene>
<evidence type="ECO:0000256" key="6">
    <source>
        <dbReference type="ARBA" id="ARBA00056497"/>
    </source>
</evidence>
<feature type="binding site" evidence="7 10">
    <location>
        <position position="117"/>
    </location>
    <ligand>
        <name>Mg(2+)</name>
        <dbReference type="ChEBI" id="CHEBI:18420"/>
    </ligand>
</feature>
<dbReference type="NCBIfam" id="NF001452">
    <property type="entry name" value="PRK00311.1"/>
    <property type="match status" value="1"/>
</dbReference>
<feature type="active site" description="Proton acceptor" evidence="7 8">
    <location>
        <position position="184"/>
    </location>
</feature>
<dbReference type="InterPro" id="IPR040442">
    <property type="entry name" value="Pyrv_kinase-like_dom_sf"/>
</dbReference>
<dbReference type="NCBIfam" id="TIGR00222">
    <property type="entry name" value="panB"/>
    <property type="match status" value="1"/>
</dbReference>
<dbReference type="Pfam" id="PF02548">
    <property type="entry name" value="Pantoate_transf"/>
    <property type="match status" value="1"/>
</dbReference>
<dbReference type="PIRSF" id="PIRSF000388">
    <property type="entry name" value="Pantoate_hydroxy_MeTrfase"/>
    <property type="match status" value="1"/>
</dbReference>
<dbReference type="AlphaFoldDB" id="A0AAQ3QVJ4"/>
<protein>
    <recommendedName>
        <fullName evidence="7">3-methyl-2-oxobutanoate hydroxymethyltransferase</fullName>
        <ecNumber evidence="7">2.1.2.11</ecNumber>
    </recommendedName>
    <alternativeName>
        <fullName evidence="7">Ketopantoate hydroxymethyltransferase</fullName>
        <shortName evidence="7">KPHMT</shortName>
    </alternativeName>
</protein>
<feature type="binding site" evidence="7 10">
    <location>
        <position position="46"/>
    </location>
    <ligand>
        <name>Mg(2+)</name>
        <dbReference type="ChEBI" id="CHEBI:18420"/>
    </ligand>
</feature>
<evidence type="ECO:0000256" key="9">
    <source>
        <dbReference type="PIRSR" id="PIRSR000388-2"/>
    </source>
</evidence>
<feature type="binding site" evidence="7 9">
    <location>
        <begin position="46"/>
        <end position="47"/>
    </location>
    <ligand>
        <name>3-methyl-2-oxobutanoate</name>
        <dbReference type="ChEBI" id="CHEBI:11851"/>
    </ligand>
</feature>
<evidence type="ECO:0000256" key="1">
    <source>
        <dbReference type="ARBA" id="ARBA00005033"/>
    </source>
</evidence>
<dbReference type="GO" id="GO:0003864">
    <property type="term" value="F:3-methyl-2-oxobutanoate hydroxymethyltransferase activity"/>
    <property type="evidence" value="ECO:0007669"/>
    <property type="project" value="UniProtKB-UniRule"/>
</dbReference>
<dbReference type="SUPFAM" id="SSF51621">
    <property type="entry name" value="Phosphoenolpyruvate/pyruvate domain"/>
    <property type="match status" value="1"/>
</dbReference>
<comment type="similarity">
    <text evidence="2 7">Belongs to the PanB family.</text>
</comment>
<dbReference type="Proteomes" id="UP001304300">
    <property type="component" value="Chromosome"/>
</dbReference>
<comment type="cofactor">
    <cofactor evidence="7 10">
        <name>Mg(2+)</name>
        <dbReference type="ChEBI" id="CHEBI:18420"/>
    </cofactor>
    <text evidence="7 10">Binds 1 Mg(2+) ion per subunit.</text>
</comment>
<name>A0AAQ3QVJ4_9BACT</name>
<evidence type="ECO:0000256" key="4">
    <source>
        <dbReference type="ARBA" id="ARBA00022655"/>
    </source>
</evidence>
<evidence type="ECO:0000313" key="11">
    <source>
        <dbReference type="EMBL" id="WOO43471.1"/>
    </source>
</evidence>
<evidence type="ECO:0000256" key="3">
    <source>
        <dbReference type="ARBA" id="ARBA00011424"/>
    </source>
</evidence>